<comment type="similarity">
    <text evidence="2">Belongs to the PRP38 family.</text>
</comment>
<dbReference type="EMBL" id="JAAPAO010000647">
    <property type="protein sequence ID" value="KAF4655617.1"/>
    <property type="molecule type" value="Genomic_DNA"/>
</dbReference>
<keyword evidence="3" id="KW-0507">mRNA processing</keyword>
<dbReference type="GO" id="GO:0005681">
    <property type="term" value="C:spliceosomal complex"/>
    <property type="evidence" value="ECO:0007669"/>
    <property type="project" value="UniProtKB-KW"/>
</dbReference>
<dbReference type="GO" id="GO:0006397">
    <property type="term" value="P:mRNA processing"/>
    <property type="evidence" value="ECO:0007669"/>
    <property type="project" value="UniProtKB-KW"/>
</dbReference>
<reference evidence="8 9" key="1">
    <citation type="submission" date="2020-04" db="EMBL/GenBank/DDBJ databases">
        <title>Perkinsus chesapeaki whole genome sequence.</title>
        <authorList>
            <person name="Bogema D.R."/>
        </authorList>
    </citation>
    <scope>NUCLEOTIDE SEQUENCE [LARGE SCALE GENOMIC DNA]</scope>
    <source>
        <strain evidence="8">ATCC PRA-425</strain>
    </source>
</reference>
<evidence type="ECO:0000256" key="3">
    <source>
        <dbReference type="ARBA" id="ARBA00022664"/>
    </source>
</evidence>
<evidence type="ECO:0000313" key="9">
    <source>
        <dbReference type="Proteomes" id="UP000591131"/>
    </source>
</evidence>
<dbReference type="Pfam" id="PF03371">
    <property type="entry name" value="PRP38"/>
    <property type="match status" value="1"/>
</dbReference>
<name>A0A7J6L8S5_PERCH</name>
<dbReference type="Proteomes" id="UP000591131">
    <property type="component" value="Unassembled WGS sequence"/>
</dbReference>
<comment type="subcellular location">
    <subcellularLocation>
        <location evidence="1">Nucleus</location>
    </subcellularLocation>
</comment>
<evidence type="ECO:0000256" key="6">
    <source>
        <dbReference type="ARBA" id="ARBA00023242"/>
    </source>
</evidence>
<dbReference type="InterPro" id="IPR005037">
    <property type="entry name" value="PRP38"/>
</dbReference>
<dbReference type="GO" id="GO:0008380">
    <property type="term" value="P:RNA splicing"/>
    <property type="evidence" value="ECO:0007669"/>
    <property type="project" value="UniProtKB-KW"/>
</dbReference>
<feature type="compositionally biased region" description="Basic residues" evidence="7">
    <location>
        <begin position="531"/>
        <end position="543"/>
    </location>
</feature>
<feature type="region of interest" description="Disordered" evidence="7">
    <location>
        <begin position="474"/>
        <end position="615"/>
    </location>
</feature>
<dbReference type="AlphaFoldDB" id="A0A7J6L8S5"/>
<keyword evidence="6" id="KW-0539">Nucleus</keyword>
<evidence type="ECO:0000256" key="1">
    <source>
        <dbReference type="ARBA" id="ARBA00004123"/>
    </source>
</evidence>
<accession>A0A7J6L8S5</accession>
<protein>
    <submittedName>
        <fullName evidence="8">PRP38 pre-mRNA processing factor 38 domain-containing protein B</fullName>
    </submittedName>
</protein>
<keyword evidence="5" id="KW-0508">mRNA splicing</keyword>
<comment type="caution">
    <text evidence="8">The sequence shown here is derived from an EMBL/GenBank/DDBJ whole genome shotgun (WGS) entry which is preliminary data.</text>
</comment>
<proteinExistence type="inferred from homology"/>
<keyword evidence="9" id="KW-1185">Reference proteome</keyword>
<evidence type="ECO:0000256" key="7">
    <source>
        <dbReference type="SAM" id="MobiDB-lite"/>
    </source>
</evidence>
<evidence type="ECO:0000313" key="8">
    <source>
        <dbReference type="EMBL" id="KAF4655617.1"/>
    </source>
</evidence>
<keyword evidence="4" id="KW-0747">Spliceosome</keyword>
<evidence type="ECO:0000256" key="4">
    <source>
        <dbReference type="ARBA" id="ARBA00022728"/>
    </source>
</evidence>
<sequence>MDGYPGGGQQIPTNPMMQQWVNYYAAAQASQAAAAYSASHGGGAYQIGSTPATSYMPSASAVKPVKKCFLHNKHNNGCKKCREYKDWIKHEQEAAKQQQSLLTANVNDSMMGTLQLTNTTTYNYPQMLHQQLAKSAYYHSIQQLDTPDAIIDEIKSRCKDAEPYAPGSHTVPSTMFCCLYRLFVMRINSKTLGQLINYHGGPYVRCAGFLYVRFGLSPRDYWSFLQPHLLDDEEFTPGCDKNRVITMGEYVEKSDSLSDRAAIRGVIAGCHRSAVQMYKGRDPKEEMKYELLTEDRYYSVILPRIPQAIKTEYCVKLLAFEKYQFRERQKQNKAALDKFHARAKIEACSNGDWLDGEVVDVLGPTTNRVRVKCRLEDGSVEEIPLGMVVLKSGEGDNWEEGEWYDESWYDAAAGGQGGQSWGNDPNAAGAWAEGSDERKGETKTVDLTHQRTAGTFDDSAYEGMNALDVYNQRRRDKASVSATSGKGYCRPVQGYRNALSRPHVESGASAVVRRRSRSRSRDRDDLEAGKGKGRGKGKGKGRHHDSGGGYHRSRYGEGVDYHSSATLRDRSPPRHQVSEATRVRQQAIIGKYSGVAETAQRTRQDSEQPDVGLLG</sequence>
<dbReference type="OrthoDB" id="3881at2759"/>
<gene>
    <name evidence="8" type="primary">PRPF38B</name>
    <name evidence="8" type="ORF">FOL47_009351</name>
</gene>
<dbReference type="PANTHER" id="PTHR23142">
    <property type="entry name" value="PRE-MRNA-SPLICING FACTOR 38A-RELATED"/>
    <property type="match status" value="1"/>
</dbReference>
<feature type="compositionally biased region" description="Basic and acidic residues" evidence="7">
    <location>
        <begin position="519"/>
        <end position="530"/>
    </location>
</feature>
<evidence type="ECO:0000256" key="5">
    <source>
        <dbReference type="ARBA" id="ARBA00023187"/>
    </source>
</evidence>
<organism evidence="8 9">
    <name type="scientific">Perkinsus chesapeaki</name>
    <name type="common">Clam parasite</name>
    <name type="synonym">Perkinsus andrewsi</name>
    <dbReference type="NCBI Taxonomy" id="330153"/>
    <lineage>
        <taxon>Eukaryota</taxon>
        <taxon>Sar</taxon>
        <taxon>Alveolata</taxon>
        <taxon>Perkinsozoa</taxon>
        <taxon>Perkinsea</taxon>
        <taxon>Perkinsida</taxon>
        <taxon>Perkinsidae</taxon>
        <taxon>Perkinsus</taxon>
    </lineage>
</organism>
<evidence type="ECO:0000256" key="2">
    <source>
        <dbReference type="ARBA" id="ARBA00006164"/>
    </source>
</evidence>